<organism evidence="1">
    <name type="scientific">marine metagenome</name>
    <dbReference type="NCBI Taxonomy" id="408172"/>
    <lineage>
        <taxon>unclassified sequences</taxon>
        <taxon>metagenomes</taxon>
        <taxon>ecological metagenomes</taxon>
    </lineage>
</organism>
<reference evidence="1" key="1">
    <citation type="submission" date="2018-05" db="EMBL/GenBank/DDBJ databases">
        <authorList>
            <person name="Lanie J.A."/>
            <person name="Ng W.-L."/>
            <person name="Kazmierczak K.M."/>
            <person name="Andrzejewski T.M."/>
            <person name="Davidsen T.M."/>
            <person name="Wayne K.J."/>
            <person name="Tettelin H."/>
            <person name="Glass J.I."/>
            <person name="Rusch D."/>
            <person name="Podicherti R."/>
            <person name="Tsui H.-C.T."/>
            <person name="Winkler M.E."/>
        </authorList>
    </citation>
    <scope>NUCLEOTIDE SEQUENCE</scope>
</reference>
<feature type="non-terminal residue" evidence="1">
    <location>
        <position position="83"/>
    </location>
</feature>
<sequence>MSIDKDTVKHISKLARISLDEKKISSLSKDLSSIMKFIEKLNELNTDKVTPLTSIINASLKSREDEVKDGKIRDQILKNSPEK</sequence>
<protein>
    <submittedName>
        <fullName evidence="1">Uncharacterized protein</fullName>
    </submittedName>
</protein>
<accession>A0A382TV65</accession>
<dbReference type="InterPro" id="IPR003837">
    <property type="entry name" value="GatC"/>
</dbReference>
<dbReference type="PANTHER" id="PTHR15004">
    <property type="entry name" value="GLUTAMYL-TRNA(GLN) AMIDOTRANSFERASE SUBUNIT C, MITOCHONDRIAL"/>
    <property type="match status" value="1"/>
</dbReference>
<dbReference type="HAMAP" id="MF_00122">
    <property type="entry name" value="GatC"/>
    <property type="match status" value="1"/>
</dbReference>
<dbReference type="EMBL" id="UINC01139067">
    <property type="protein sequence ID" value="SVD25391.1"/>
    <property type="molecule type" value="Genomic_DNA"/>
</dbReference>
<dbReference type="SUPFAM" id="SSF141000">
    <property type="entry name" value="Glu-tRNAGln amidotransferase C subunit"/>
    <property type="match status" value="1"/>
</dbReference>
<dbReference type="GO" id="GO:0070681">
    <property type="term" value="P:glutaminyl-tRNAGln biosynthesis via transamidation"/>
    <property type="evidence" value="ECO:0007669"/>
    <property type="project" value="TreeGrafter"/>
</dbReference>
<dbReference type="InterPro" id="IPR036113">
    <property type="entry name" value="Asp/Glu-ADT_sf_sub_c"/>
</dbReference>
<dbReference type="GO" id="GO:0006450">
    <property type="term" value="P:regulation of translational fidelity"/>
    <property type="evidence" value="ECO:0007669"/>
    <property type="project" value="InterPro"/>
</dbReference>
<dbReference type="AlphaFoldDB" id="A0A382TV65"/>
<name>A0A382TV65_9ZZZZ</name>
<dbReference type="NCBIfam" id="TIGR00135">
    <property type="entry name" value="gatC"/>
    <property type="match status" value="1"/>
</dbReference>
<proteinExistence type="inferred from homology"/>
<dbReference type="Pfam" id="PF02686">
    <property type="entry name" value="GatC"/>
    <property type="match status" value="1"/>
</dbReference>
<evidence type="ECO:0000313" key="1">
    <source>
        <dbReference type="EMBL" id="SVD25391.1"/>
    </source>
</evidence>
<dbReference type="Gene3D" id="1.10.20.60">
    <property type="entry name" value="Glu-tRNAGln amidotransferase C subunit, N-terminal domain"/>
    <property type="match status" value="1"/>
</dbReference>
<dbReference type="PANTHER" id="PTHR15004:SF0">
    <property type="entry name" value="GLUTAMYL-TRNA(GLN) AMIDOTRANSFERASE SUBUNIT C, MITOCHONDRIAL"/>
    <property type="match status" value="1"/>
</dbReference>
<gene>
    <name evidence="1" type="ORF">METZ01_LOCUS378245</name>
</gene>